<protein>
    <submittedName>
        <fullName evidence="12">GATA zinc finger domain-containing protein 14-like</fullName>
    </submittedName>
</protein>
<feature type="binding site" evidence="8">
    <location>
        <position position="607"/>
    </location>
    <ligand>
        <name>Mn(2+)</name>
        <dbReference type="ChEBI" id="CHEBI:29035"/>
    </ligand>
</feature>
<sequence length="876" mass="99725">MYFCCFLRRMRLKERILVLLIGVTCCLVCTFLVLTTNSQINNDLTNNNNDDQLISPAAAVSNYDVGGGDPDLSRSSQQLGHNNFNVAFVNNNEIASVNGPSSLSSSSARLINVESSIKTITATSKSPYLSSSSLQTDDKMTIGKSKNRKRFLHQKQQRQKTESPQKQQSSSNSLYPLNEKIIVSKKYWKNKWRQQLAVVEQNIENLNDSEDVPINSNDGGSRKFMTTSQLAAAAVNNDGGTIIQPTTNTFYDDGEDVIDGDNNRMTGGGGIATGDGITVTKLINSKANRYNVDNSPNNIDGVGGGGDLSHDVLSKSDVTAAAGTIIKHDDNRQQQQHQTKSMISSNNKSRIVDMTASHNQQQNDRSDNRLISKTTDDHHHQKNELFESVKQFTHLKHQQQQQQDRQQTSNNSLLENRISSIQQQQSQIKDRFIDLQQMLRYVMEEQWNLTEQKRRHEQFNLPDIMINNNNKNNNNDDYNMMANDDNDRDDDNRKINRLIPTTTTNAITLNNLDSSQRSSSSSNHTSWEEFYMDITERELYPIDSQPLQRLLHDMETLDIVHVAQKEGGTQLKLIINYDNGGKALFKPMRFSRDKETDPNHFYFTDYERHNAEIAAYHLDRILGFRRTPPVIGRVLNITSEIYAIADDDLIKTFFISPANNLCFHGKCGYYCDTAHAICGNPDTVEGSFAAFLPSKSIAPRKVYRHPYRRSYHKRRRATWENDPDYCDKYVRHAPPYNHGRRLADLMDMAVLDFLIGNMDRHHYETFKSLGNHSFIIHLDHGRGFGKAHHDEISILAPIIQCCMIRNSTLQRLIDLHNGQIPLSELMNKSMNVDPVSPILTNDHLLALDRRLPIILNVVRECTRKRPFQDVIVTDGY</sequence>
<evidence type="ECO:0000256" key="3">
    <source>
        <dbReference type="ARBA" id="ARBA00023034"/>
    </source>
</evidence>
<dbReference type="Pfam" id="PF06702">
    <property type="entry name" value="Fam20C"/>
    <property type="match status" value="1"/>
</dbReference>
<dbReference type="KEGG" id="dpte:113792011"/>
<evidence type="ECO:0000313" key="12">
    <source>
        <dbReference type="RefSeq" id="XP_027197677.1"/>
    </source>
</evidence>
<dbReference type="RefSeq" id="XP_027197677.1">
    <property type="nucleotide sequence ID" value="XM_027341876.1"/>
</dbReference>
<feature type="compositionally biased region" description="Basic residues" evidence="9">
    <location>
        <begin position="148"/>
        <end position="158"/>
    </location>
</feature>
<evidence type="ECO:0000256" key="2">
    <source>
        <dbReference type="ARBA" id="ARBA00006557"/>
    </source>
</evidence>
<feature type="compositionally biased region" description="Polar residues" evidence="9">
    <location>
        <begin position="162"/>
        <end position="173"/>
    </location>
</feature>
<dbReference type="GO" id="GO:0005524">
    <property type="term" value="F:ATP binding"/>
    <property type="evidence" value="ECO:0007669"/>
    <property type="project" value="UniProtKB-KW"/>
</dbReference>
<feature type="region of interest" description="Disordered" evidence="9">
    <location>
        <begin position="328"/>
        <end position="348"/>
    </location>
</feature>
<feature type="binding site" evidence="8">
    <location>
        <position position="779"/>
    </location>
    <ligand>
        <name>Mn(2+)</name>
        <dbReference type="ChEBI" id="CHEBI:29035"/>
    </ligand>
</feature>
<evidence type="ECO:0000256" key="5">
    <source>
        <dbReference type="ARBA" id="ARBA00023180"/>
    </source>
</evidence>
<evidence type="ECO:0000256" key="1">
    <source>
        <dbReference type="ARBA" id="ARBA00004555"/>
    </source>
</evidence>
<feature type="binding site" evidence="7">
    <location>
        <position position="764"/>
    </location>
    <ligand>
        <name>ATP</name>
        <dbReference type="ChEBI" id="CHEBI:30616"/>
    </ligand>
</feature>
<feature type="compositionally biased region" description="Polar residues" evidence="9">
    <location>
        <begin position="333"/>
        <end position="348"/>
    </location>
</feature>
<keyword evidence="7" id="KW-0067">ATP-binding</keyword>
<evidence type="ECO:0000256" key="8">
    <source>
        <dbReference type="PIRSR" id="PIRSR624869-3"/>
    </source>
</evidence>
<dbReference type="GO" id="GO:0004674">
    <property type="term" value="F:protein serine/threonine kinase activity"/>
    <property type="evidence" value="ECO:0007669"/>
    <property type="project" value="TreeGrafter"/>
</dbReference>
<gene>
    <name evidence="12" type="primary">LOC113792011</name>
</gene>
<feature type="active site" evidence="6">
    <location>
        <position position="759"/>
    </location>
</feature>
<organism evidence="11 12">
    <name type="scientific">Dermatophagoides pteronyssinus</name>
    <name type="common">European house dust mite</name>
    <dbReference type="NCBI Taxonomy" id="6956"/>
    <lineage>
        <taxon>Eukaryota</taxon>
        <taxon>Metazoa</taxon>
        <taxon>Ecdysozoa</taxon>
        <taxon>Arthropoda</taxon>
        <taxon>Chelicerata</taxon>
        <taxon>Arachnida</taxon>
        <taxon>Acari</taxon>
        <taxon>Acariformes</taxon>
        <taxon>Sarcoptiformes</taxon>
        <taxon>Astigmata</taxon>
        <taxon>Psoroptidia</taxon>
        <taxon>Analgoidea</taxon>
        <taxon>Pyroglyphidae</taxon>
        <taxon>Dermatophagoidinae</taxon>
        <taxon>Dermatophagoides</taxon>
    </lineage>
</organism>
<dbReference type="PANTHER" id="PTHR12450:SF22">
    <property type="entry name" value="EXTRACELLULAR SERINE_THREONINE PROTEIN CG31145"/>
    <property type="match status" value="1"/>
</dbReference>
<feature type="region of interest" description="Disordered" evidence="9">
    <location>
        <begin position="148"/>
        <end position="173"/>
    </location>
</feature>
<proteinExistence type="inferred from homology"/>
<feature type="binding site" evidence="7">
    <location>
        <position position="570"/>
    </location>
    <ligand>
        <name>ATP</name>
        <dbReference type="ChEBI" id="CHEBI:30616"/>
    </ligand>
</feature>
<feature type="binding site" evidence="7">
    <location>
        <position position="586"/>
    </location>
    <ligand>
        <name>ATP</name>
        <dbReference type="ChEBI" id="CHEBI:30616"/>
    </ligand>
</feature>
<feature type="binding site" evidence="7">
    <location>
        <begin position="689"/>
        <end position="692"/>
    </location>
    <ligand>
        <name>ATP</name>
        <dbReference type="ChEBI" id="CHEBI:30616"/>
    </ligand>
</feature>
<dbReference type="GO" id="GO:0046872">
    <property type="term" value="F:metal ion binding"/>
    <property type="evidence" value="ECO:0007669"/>
    <property type="project" value="UniProtKB-KW"/>
</dbReference>
<keyword evidence="3" id="KW-0333">Golgi apparatus</keyword>
<keyword evidence="5" id="KW-0325">Glycoprotein</keyword>
<dbReference type="AlphaFoldDB" id="A0A6P6XWA2"/>
<comment type="subcellular location">
    <subcellularLocation>
        <location evidence="1">Golgi apparatus</location>
    </subcellularLocation>
</comment>
<dbReference type="GO" id="GO:0005794">
    <property type="term" value="C:Golgi apparatus"/>
    <property type="evidence" value="ECO:0007669"/>
    <property type="project" value="UniProtKB-SubCell"/>
</dbReference>
<dbReference type="InterPro" id="IPR024869">
    <property type="entry name" value="FAM20"/>
</dbReference>
<keyword evidence="8" id="KW-0464">Manganese</keyword>
<evidence type="ECO:0000256" key="6">
    <source>
        <dbReference type="PIRSR" id="PIRSR624869-1"/>
    </source>
</evidence>
<reference evidence="12" key="1">
    <citation type="submission" date="2025-08" db="UniProtKB">
        <authorList>
            <consortium name="RefSeq"/>
        </authorList>
    </citation>
    <scope>IDENTIFICATION</scope>
    <source>
        <strain evidence="12">Airmid</strain>
    </source>
</reference>
<evidence type="ECO:0000259" key="10">
    <source>
        <dbReference type="Pfam" id="PF06702"/>
    </source>
</evidence>
<keyword evidence="11" id="KW-1185">Reference proteome</keyword>
<evidence type="ECO:0000256" key="7">
    <source>
        <dbReference type="PIRSR" id="PIRSR624869-2"/>
    </source>
</evidence>
<name>A0A6P6XWA2_DERPT</name>
<comment type="cofactor">
    <cofactor evidence="8">
        <name>Mn(2+)</name>
        <dbReference type="ChEBI" id="CHEBI:29035"/>
    </cofactor>
</comment>
<comment type="similarity">
    <text evidence="2">Belongs to the FAM20 family.</text>
</comment>
<feature type="binding site" evidence="7">
    <location>
        <position position="607"/>
    </location>
    <ligand>
        <name>ATP</name>
        <dbReference type="ChEBI" id="CHEBI:30616"/>
    </ligand>
</feature>
<dbReference type="OrthoDB" id="8583677at2759"/>
<evidence type="ECO:0000256" key="9">
    <source>
        <dbReference type="SAM" id="MobiDB-lite"/>
    </source>
</evidence>
<keyword evidence="8" id="KW-0479">Metal-binding</keyword>
<accession>A0A6P6XWA2</accession>
<evidence type="ECO:0000256" key="4">
    <source>
        <dbReference type="ARBA" id="ARBA00023157"/>
    </source>
</evidence>
<feature type="binding site" evidence="7">
    <location>
        <position position="779"/>
    </location>
    <ligand>
        <name>ATP</name>
        <dbReference type="ChEBI" id="CHEBI:30616"/>
    </ligand>
</feature>
<dbReference type="PANTHER" id="PTHR12450">
    <property type="entry name" value="DENTIN MATRIX PROTEIN 4 PROTEIN FAM20"/>
    <property type="match status" value="1"/>
</dbReference>
<keyword evidence="4" id="KW-1015">Disulfide bond</keyword>
<evidence type="ECO:0000313" key="11">
    <source>
        <dbReference type="Proteomes" id="UP000515146"/>
    </source>
</evidence>
<feature type="domain" description="FAM20 C-terminal" evidence="10">
    <location>
        <begin position="653"/>
        <end position="870"/>
    </location>
</feature>
<keyword evidence="7" id="KW-0547">Nucleotide-binding</keyword>
<dbReference type="InParanoid" id="A0A6P6XWA2"/>
<dbReference type="Proteomes" id="UP000515146">
    <property type="component" value="Unplaced"/>
</dbReference>
<dbReference type="InterPro" id="IPR009581">
    <property type="entry name" value="FAM20_C"/>
</dbReference>
<dbReference type="CDD" id="cd10314">
    <property type="entry name" value="FAM20_C"/>
    <property type="match status" value="1"/>
</dbReference>